<dbReference type="AlphaFoldDB" id="A0A852RY27"/>
<proteinExistence type="predicted"/>
<name>A0A852RY27_9ACTN</name>
<dbReference type="Proteomes" id="UP000582231">
    <property type="component" value="Unassembled WGS sequence"/>
</dbReference>
<gene>
    <name evidence="1" type="ORF">BJ958_004300</name>
</gene>
<accession>A0A852RY27</accession>
<reference evidence="1 2" key="1">
    <citation type="submission" date="2020-07" db="EMBL/GenBank/DDBJ databases">
        <title>Sequencing the genomes of 1000 actinobacteria strains.</title>
        <authorList>
            <person name="Klenk H.-P."/>
        </authorList>
    </citation>
    <scope>NUCLEOTIDE SEQUENCE [LARGE SCALE GENOMIC DNA]</scope>
    <source>
        <strain evidence="1 2">DSM 19082</strain>
    </source>
</reference>
<evidence type="ECO:0000313" key="1">
    <source>
        <dbReference type="EMBL" id="NYD32754.1"/>
    </source>
</evidence>
<evidence type="ECO:0000313" key="2">
    <source>
        <dbReference type="Proteomes" id="UP000582231"/>
    </source>
</evidence>
<organism evidence="1 2">
    <name type="scientific">Nocardioides kongjuensis</name>
    <dbReference type="NCBI Taxonomy" id="349522"/>
    <lineage>
        <taxon>Bacteria</taxon>
        <taxon>Bacillati</taxon>
        <taxon>Actinomycetota</taxon>
        <taxon>Actinomycetes</taxon>
        <taxon>Propionibacteriales</taxon>
        <taxon>Nocardioidaceae</taxon>
        <taxon>Nocardioides</taxon>
    </lineage>
</organism>
<comment type="caution">
    <text evidence="1">The sequence shown here is derived from an EMBL/GenBank/DDBJ whole genome shotgun (WGS) entry which is preliminary data.</text>
</comment>
<dbReference type="EMBL" id="JACCBF010000001">
    <property type="protein sequence ID" value="NYD32754.1"/>
    <property type="molecule type" value="Genomic_DNA"/>
</dbReference>
<dbReference type="RefSeq" id="WP_179728887.1">
    <property type="nucleotide sequence ID" value="NZ_BAABEF010000001.1"/>
</dbReference>
<protein>
    <submittedName>
        <fullName evidence="1">Uncharacterized protein</fullName>
    </submittedName>
</protein>
<keyword evidence="2" id="KW-1185">Reference proteome</keyword>
<sequence>MNDMTRSKRSRRGPGCVVAAPDNTLRADEAVHRSEETLAVPSNAAGLLMEVVRREHVAALAGPFVIVERSAAGSIVDRETCAGPYRTMHDAISALWRATPHGRECIIERLMDAIPDGVVEVNSRSHGGDDV</sequence>